<protein>
    <recommendedName>
        <fullName evidence="2">EAL domain-containing protein</fullName>
    </recommendedName>
</protein>
<evidence type="ECO:0000313" key="3">
    <source>
        <dbReference type="EMBL" id="GHA27682.1"/>
    </source>
</evidence>
<dbReference type="PANTHER" id="PTHR33121:SF76">
    <property type="entry name" value="SIGNALING PROTEIN"/>
    <property type="match status" value="1"/>
</dbReference>
<dbReference type="Pfam" id="PF00563">
    <property type="entry name" value="EAL"/>
    <property type="match status" value="1"/>
</dbReference>
<dbReference type="Pfam" id="PF13185">
    <property type="entry name" value="GAF_2"/>
    <property type="match status" value="1"/>
</dbReference>
<dbReference type="SMART" id="SM00065">
    <property type="entry name" value="GAF"/>
    <property type="match status" value="1"/>
</dbReference>
<gene>
    <name evidence="3" type="ORF">GCM10007989_24450</name>
</gene>
<evidence type="ECO:0000313" key="4">
    <source>
        <dbReference type="Proteomes" id="UP000646579"/>
    </source>
</evidence>
<dbReference type="EMBL" id="BMZE01000002">
    <property type="protein sequence ID" value="GHA27682.1"/>
    <property type="molecule type" value="Genomic_DNA"/>
</dbReference>
<dbReference type="AlphaFoldDB" id="A0A918VTJ8"/>
<accession>A0A918VTJ8</accession>
<dbReference type="InterPro" id="IPR001633">
    <property type="entry name" value="EAL_dom"/>
</dbReference>
<evidence type="ECO:0000259" key="2">
    <source>
        <dbReference type="PROSITE" id="PS50883"/>
    </source>
</evidence>
<dbReference type="InterPro" id="IPR035919">
    <property type="entry name" value="EAL_sf"/>
</dbReference>
<reference evidence="3" key="2">
    <citation type="submission" date="2020-09" db="EMBL/GenBank/DDBJ databases">
        <authorList>
            <person name="Sun Q."/>
            <person name="Kim S."/>
        </authorList>
    </citation>
    <scope>NUCLEOTIDE SEQUENCE</scope>
    <source>
        <strain evidence="3">KCTC 32437</strain>
    </source>
</reference>
<comment type="caution">
    <text evidence="3">The sequence shown here is derived from an EMBL/GenBank/DDBJ whole genome shotgun (WGS) entry which is preliminary data.</text>
</comment>
<dbReference type="SUPFAM" id="SSF55781">
    <property type="entry name" value="GAF domain-like"/>
    <property type="match status" value="1"/>
</dbReference>
<dbReference type="SUPFAM" id="SSF141868">
    <property type="entry name" value="EAL domain-like"/>
    <property type="match status" value="1"/>
</dbReference>
<dbReference type="Gene3D" id="3.30.450.40">
    <property type="match status" value="1"/>
</dbReference>
<dbReference type="Gene3D" id="3.20.20.450">
    <property type="entry name" value="EAL domain"/>
    <property type="match status" value="1"/>
</dbReference>
<feature type="compositionally biased region" description="Acidic residues" evidence="1">
    <location>
        <begin position="10"/>
        <end position="20"/>
    </location>
</feature>
<dbReference type="InterPro" id="IPR003018">
    <property type="entry name" value="GAF"/>
</dbReference>
<reference evidence="3" key="1">
    <citation type="journal article" date="2014" name="Int. J. Syst. Evol. Microbiol.">
        <title>Complete genome sequence of Corynebacterium casei LMG S-19264T (=DSM 44701T), isolated from a smear-ripened cheese.</title>
        <authorList>
            <consortium name="US DOE Joint Genome Institute (JGI-PGF)"/>
            <person name="Walter F."/>
            <person name="Albersmeier A."/>
            <person name="Kalinowski J."/>
            <person name="Ruckert C."/>
        </authorList>
    </citation>
    <scope>NUCLEOTIDE SEQUENCE</scope>
    <source>
        <strain evidence="3">KCTC 32437</strain>
    </source>
</reference>
<dbReference type="PROSITE" id="PS50883">
    <property type="entry name" value="EAL"/>
    <property type="match status" value="1"/>
</dbReference>
<evidence type="ECO:0000256" key="1">
    <source>
        <dbReference type="SAM" id="MobiDB-lite"/>
    </source>
</evidence>
<dbReference type="InterPro" id="IPR029016">
    <property type="entry name" value="GAF-like_dom_sf"/>
</dbReference>
<name>A0A918VTJ8_9HYPH</name>
<proteinExistence type="predicted"/>
<sequence length="404" mass="44694">MRDLARSIDNDLDSSIDNDLDSSSGGDLVQRALSTIRKHLNMEVAYLSRIEGDRTVFQRVDAPGLEAVIQPGQSMPLDAVYCGHILEGRLPQLMPDTADFPSAREMPITQQVPIGSHISIPIRRPNGEPYGMFCCLSRKANGSLNDRDLDTMRMFADLAAEVVIAEEERDHVHNTARERIAALLARGSFYPVFQPIVELDTGRPVFFEALTRFDAEPMRTPDTWFKEAEAVGKGIALEAETMRSALECLETLPMNTRLSLNVSPAALHDPEIVELLANNRLERVMVEVTEHAIVEDYLTLKEALSKLRALGAYIAIDDAGAGYSSFQHIVNLQPEIIKLDMNLTRDIDSDPSRRSLASAMVFFAKETGARIVAEGVETEAEAATLKTLGIDLAQGYLFGRPLKR</sequence>
<feature type="region of interest" description="Disordered" evidence="1">
    <location>
        <begin position="1"/>
        <end position="25"/>
    </location>
</feature>
<dbReference type="SMART" id="SM00052">
    <property type="entry name" value="EAL"/>
    <property type="match status" value="1"/>
</dbReference>
<dbReference type="GO" id="GO:0071111">
    <property type="term" value="F:cyclic-guanylate-specific phosphodiesterase activity"/>
    <property type="evidence" value="ECO:0007669"/>
    <property type="project" value="InterPro"/>
</dbReference>
<organism evidence="3 4">
    <name type="scientific">Devosia pacifica</name>
    <dbReference type="NCBI Taxonomy" id="1335967"/>
    <lineage>
        <taxon>Bacteria</taxon>
        <taxon>Pseudomonadati</taxon>
        <taxon>Pseudomonadota</taxon>
        <taxon>Alphaproteobacteria</taxon>
        <taxon>Hyphomicrobiales</taxon>
        <taxon>Devosiaceae</taxon>
        <taxon>Devosia</taxon>
    </lineage>
</organism>
<dbReference type="CDD" id="cd01948">
    <property type="entry name" value="EAL"/>
    <property type="match status" value="1"/>
</dbReference>
<dbReference type="RefSeq" id="WP_244640149.1">
    <property type="nucleotide sequence ID" value="NZ_BMZE01000002.1"/>
</dbReference>
<feature type="domain" description="EAL" evidence="2">
    <location>
        <begin position="173"/>
        <end position="404"/>
    </location>
</feature>
<keyword evidence="4" id="KW-1185">Reference proteome</keyword>
<dbReference type="InterPro" id="IPR050706">
    <property type="entry name" value="Cyclic-di-GMP_PDE-like"/>
</dbReference>
<dbReference type="PANTHER" id="PTHR33121">
    <property type="entry name" value="CYCLIC DI-GMP PHOSPHODIESTERASE PDEF"/>
    <property type="match status" value="1"/>
</dbReference>
<dbReference type="Proteomes" id="UP000646579">
    <property type="component" value="Unassembled WGS sequence"/>
</dbReference>